<protein>
    <submittedName>
        <fullName evidence="1">Uncharacterized protein</fullName>
    </submittedName>
</protein>
<accession>A0ACC0IY98</accession>
<dbReference type="EMBL" id="CM045758">
    <property type="protein sequence ID" value="KAI8030397.1"/>
    <property type="molecule type" value="Genomic_DNA"/>
</dbReference>
<name>A0ACC0IY98_9ERIC</name>
<dbReference type="Proteomes" id="UP001060215">
    <property type="component" value="Chromosome 1"/>
</dbReference>
<comment type="caution">
    <text evidence="1">The sequence shown here is derived from an EMBL/GenBank/DDBJ whole genome shotgun (WGS) entry which is preliminary data.</text>
</comment>
<sequence length="101" mass="10768">MICIYVGGEGREGVVRVEKGGVTCLLELSCMGLHAMTWRGFVTRSVLSDFGGVERREMEVGEDLFEVVIVIVCGGGHGIRCEAELGIDESAVVDQSSCGSK</sequence>
<organism evidence="1 2">
    <name type="scientific">Camellia lanceoleosa</name>
    <dbReference type="NCBI Taxonomy" id="1840588"/>
    <lineage>
        <taxon>Eukaryota</taxon>
        <taxon>Viridiplantae</taxon>
        <taxon>Streptophyta</taxon>
        <taxon>Embryophyta</taxon>
        <taxon>Tracheophyta</taxon>
        <taxon>Spermatophyta</taxon>
        <taxon>Magnoliopsida</taxon>
        <taxon>eudicotyledons</taxon>
        <taxon>Gunneridae</taxon>
        <taxon>Pentapetalae</taxon>
        <taxon>asterids</taxon>
        <taxon>Ericales</taxon>
        <taxon>Theaceae</taxon>
        <taxon>Camellia</taxon>
    </lineage>
</organism>
<gene>
    <name evidence="1" type="ORF">LOK49_LG01G01195</name>
</gene>
<evidence type="ECO:0000313" key="1">
    <source>
        <dbReference type="EMBL" id="KAI8030397.1"/>
    </source>
</evidence>
<reference evidence="1 2" key="1">
    <citation type="journal article" date="2022" name="Plant J.">
        <title>Chromosome-level genome of Camellia lanceoleosa provides a valuable resource for understanding genome evolution and self-incompatibility.</title>
        <authorList>
            <person name="Gong W."/>
            <person name="Xiao S."/>
            <person name="Wang L."/>
            <person name="Liao Z."/>
            <person name="Chang Y."/>
            <person name="Mo W."/>
            <person name="Hu G."/>
            <person name="Li W."/>
            <person name="Zhao G."/>
            <person name="Zhu H."/>
            <person name="Hu X."/>
            <person name="Ji K."/>
            <person name="Xiang X."/>
            <person name="Song Q."/>
            <person name="Yuan D."/>
            <person name="Jin S."/>
            <person name="Zhang L."/>
        </authorList>
    </citation>
    <scope>NUCLEOTIDE SEQUENCE [LARGE SCALE GENOMIC DNA]</scope>
    <source>
        <strain evidence="1">SQ_2022a</strain>
    </source>
</reference>
<evidence type="ECO:0000313" key="2">
    <source>
        <dbReference type="Proteomes" id="UP001060215"/>
    </source>
</evidence>
<keyword evidence="2" id="KW-1185">Reference proteome</keyword>
<proteinExistence type="predicted"/>